<reference evidence="1" key="1">
    <citation type="journal article" date="2015" name="Nature">
        <title>Complex archaea that bridge the gap between prokaryotes and eukaryotes.</title>
        <authorList>
            <person name="Spang A."/>
            <person name="Saw J.H."/>
            <person name="Jorgensen S.L."/>
            <person name="Zaremba-Niedzwiedzka K."/>
            <person name="Martijn J."/>
            <person name="Lind A.E."/>
            <person name="van Eijk R."/>
            <person name="Schleper C."/>
            <person name="Guy L."/>
            <person name="Ettema T.J."/>
        </authorList>
    </citation>
    <scope>NUCLEOTIDE SEQUENCE</scope>
</reference>
<comment type="caution">
    <text evidence="1">The sequence shown here is derived from an EMBL/GenBank/DDBJ whole genome shotgun (WGS) entry which is preliminary data.</text>
</comment>
<proteinExistence type="predicted"/>
<protein>
    <recommendedName>
        <fullName evidence="2">Lumazine-binding protein</fullName>
    </recommendedName>
</protein>
<organism evidence="1">
    <name type="scientific">marine sediment metagenome</name>
    <dbReference type="NCBI Taxonomy" id="412755"/>
    <lineage>
        <taxon>unclassified sequences</taxon>
        <taxon>metagenomes</taxon>
        <taxon>ecological metagenomes</taxon>
    </lineage>
</organism>
<dbReference type="AlphaFoldDB" id="A0A0F9N1Q6"/>
<evidence type="ECO:0000313" key="1">
    <source>
        <dbReference type="EMBL" id="KKN05692.1"/>
    </source>
</evidence>
<dbReference type="SUPFAM" id="SSF54427">
    <property type="entry name" value="NTF2-like"/>
    <property type="match status" value="1"/>
</dbReference>
<evidence type="ECO:0008006" key="2">
    <source>
        <dbReference type="Google" id="ProtNLM"/>
    </source>
</evidence>
<dbReference type="InterPro" id="IPR032710">
    <property type="entry name" value="NTF2-like_dom_sf"/>
</dbReference>
<dbReference type="InterPro" id="IPR039437">
    <property type="entry name" value="FrzH/put_lumazine-bd"/>
</dbReference>
<dbReference type="EMBL" id="LAZR01004773">
    <property type="protein sequence ID" value="KKN05692.1"/>
    <property type="molecule type" value="Genomic_DNA"/>
</dbReference>
<accession>A0A0F9N1Q6</accession>
<gene>
    <name evidence="1" type="ORF">LCGC14_1084740</name>
</gene>
<sequence>MRCSLLAVESFMLKSLLVIISVTFLSFSALADKVSDKVAIKAAVNDYFQGQGEASKARLFRAFAAEHATMVGVVKNDDGKEVIKSYKNMTSVLNQWASNKNPAGGNLDGEVISMNIVDDRLAVVLFRSTNRFYDALTLAKLDNEWKIVAKAYILQ</sequence>
<name>A0A0F9N1Q6_9ZZZZ</name>
<dbReference type="Gene3D" id="3.10.450.50">
    <property type="match status" value="1"/>
</dbReference>
<dbReference type="Pfam" id="PF12893">
    <property type="entry name" value="Lumazine_bd_2"/>
    <property type="match status" value="1"/>
</dbReference>